<dbReference type="RefSeq" id="XP_065663529.1">
    <property type="nucleotide sequence ID" value="XM_065807457.1"/>
</dbReference>
<keyword evidence="3 6" id="KW-0812">Transmembrane</keyword>
<evidence type="ECO:0000256" key="3">
    <source>
        <dbReference type="ARBA" id="ARBA00022692"/>
    </source>
</evidence>
<keyword evidence="7" id="KW-1185">Reference proteome</keyword>
<feature type="transmembrane region" description="Helical" evidence="6">
    <location>
        <begin position="82"/>
        <end position="102"/>
    </location>
</feature>
<feature type="transmembrane region" description="Helical" evidence="6">
    <location>
        <begin position="47"/>
        <end position="70"/>
    </location>
</feature>
<keyword evidence="5 6" id="KW-0472">Membrane</keyword>
<dbReference type="Proteomes" id="UP001652625">
    <property type="component" value="Chromosome 10"/>
</dbReference>
<dbReference type="PANTHER" id="PTHR13558:SF1">
    <property type="entry name" value="TRANSMEMBRANE PROTEIN 134"/>
    <property type="match status" value="1"/>
</dbReference>
<name>A0ABM4CNW6_HYDVU</name>
<dbReference type="PANTHER" id="PTHR13558">
    <property type="entry name" value="TRANSMEMBRANE PROTEIN 134"/>
    <property type="match status" value="1"/>
</dbReference>
<organism evidence="7 8">
    <name type="scientific">Hydra vulgaris</name>
    <name type="common">Hydra</name>
    <name type="synonym">Hydra attenuata</name>
    <dbReference type="NCBI Taxonomy" id="6087"/>
    <lineage>
        <taxon>Eukaryota</taxon>
        <taxon>Metazoa</taxon>
        <taxon>Cnidaria</taxon>
        <taxon>Hydrozoa</taxon>
        <taxon>Hydroidolina</taxon>
        <taxon>Anthoathecata</taxon>
        <taxon>Aplanulata</taxon>
        <taxon>Hydridae</taxon>
        <taxon>Hydra</taxon>
    </lineage>
</organism>
<gene>
    <name evidence="8" type="primary">LOC136085834</name>
</gene>
<dbReference type="InterPro" id="IPR039714">
    <property type="entry name" value="TMEM134"/>
</dbReference>
<evidence type="ECO:0000313" key="8">
    <source>
        <dbReference type="RefSeq" id="XP_065663529.1"/>
    </source>
</evidence>
<reference evidence="8" key="1">
    <citation type="submission" date="2025-08" db="UniProtKB">
        <authorList>
            <consortium name="RefSeq"/>
        </authorList>
    </citation>
    <scope>IDENTIFICATION</scope>
</reference>
<evidence type="ECO:0000256" key="2">
    <source>
        <dbReference type="ARBA" id="ARBA00007743"/>
    </source>
</evidence>
<accession>A0ABM4CNW6</accession>
<evidence type="ECO:0000256" key="1">
    <source>
        <dbReference type="ARBA" id="ARBA00004141"/>
    </source>
</evidence>
<comment type="similarity">
    <text evidence="2">Belongs to the TMEM134/TMEM230 family.</text>
</comment>
<dbReference type="Pfam" id="PF05915">
    <property type="entry name" value="TMEM_230_134"/>
    <property type="match status" value="1"/>
</dbReference>
<evidence type="ECO:0000313" key="7">
    <source>
        <dbReference type="Proteomes" id="UP001652625"/>
    </source>
</evidence>
<protein>
    <submittedName>
        <fullName evidence="8">Transmembrane protein 134-like isoform X2</fullName>
    </submittedName>
</protein>
<sequence length="122" mass="14099">MDDTRTEILQSREEENFLLESNNACHEIFNPIRWCLPPAIKKYWKTVLLATMLFLAGLVFLLVAILIVALPKFRNASSSVVFFMFGLICIIPGGYHVIYIWNSYKEKEGYNMAKIATFKDEN</sequence>
<evidence type="ECO:0000256" key="6">
    <source>
        <dbReference type="SAM" id="Phobius"/>
    </source>
</evidence>
<proteinExistence type="inferred from homology"/>
<dbReference type="GeneID" id="136085834"/>
<evidence type="ECO:0000256" key="5">
    <source>
        <dbReference type="ARBA" id="ARBA00023136"/>
    </source>
</evidence>
<evidence type="ECO:0000256" key="4">
    <source>
        <dbReference type="ARBA" id="ARBA00022989"/>
    </source>
</evidence>
<keyword evidence="4 6" id="KW-1133">Transmembrane helix</keyword>
<comment type="subcellular location">
    <subcellularLocation>
        <location evidence="1">Membrane</location>
        <topology evidence="1">Multi-pass membrane protein</topology>
    </subcellularLocation>
</comment>
<dbReference type="InterPro" id="IPR008590">
    <property type="entry name" value="TMEM_230/134"/>
</dbReference>